<organism evidence="2 3">
    <name type="scientific">Megalurothrips usitatus</name>
    <name type="common">bean blossom thrips</name>
    <dbReference type="NCBI Taxonomy" id="439358"/>
    <lineage>
        <taxon>Eukaryota</taxon>
        <taxon>Metazoa</taxon>
        <taxon>Ecdysozoa</taxon>
        <taxon>Arthropoda</taxon>
        <taxon>Hexapoda</taxon>
        <taxon>Insecta</taxon>
        <taxon>Pterygota</taxon>
        <taxon>Neoptera</taxon>
        <taxon>Paraneoptera</taxon>
        <taxon>Thysanoptera</taxon>
        <taxon>Terebrantia</taxon>
        <taxon>Thripoidea</taxon>
        <taxon>Thripidae</taxon>
        <taxon>Megalurothrips</taxon>
    </lineage>
</organism>
<dbReference type="EMBL" id="JAPTSV010000003">
    <property type="protein sequence ID" value="KAJ1529424.1"/>
    <property type="molecule type" value="Genomic_DNA"/>
</dbReference>
<dbReference type="AlphaFoldDB" id="A0AAV7XTA8"/>
<evidence type="ECO:0000313" key="2">
    <source>
        <dbReference type="EMBL" id="KAJ1529424.1"/>
    </source>
</evidence>
<dbReference type="SUPFAM" id="SSF143990">
    <property type="entry name" value="YbiA-like"/>
    <property type="match status" value="1"/>
</dbReference>
<dbReference type="Proteomes" id="UP001075354">
    <property type="component" value="Chromosome 3"/>
</dbReference>
<dbReference type="InterPro" id="IPR012816">
    <property type="entry name" value="NADAR"/>
</dbReference>
<name>A0AAV7XTA8_9NEOP</name>
<protein>
    <recommendedName>
        <fullName evidence="1">NADAR domain-containing protein</fullName>
    </recommendedName>
</protein>
<feature type="domain" description="NADAR" evidence="1">
    <location>
        <begin position="18"/>
        <end position="153"/>
    </location>
</feature>
<keyword evidence="3" id="KW-1185">Reference proteome</keyword>
<sequence>MAVVVNPPPAKIDHFRGDYAFLSNFTYSPIHRDGLEYPTVEHAFQAAKCLDMAGKQSILADSSPSAAKRLGRRVQLRPDWESVKVDIMLDILRLKFAPATDFAVQLVATGEAQLIEGNTWHDNYWGSCMCAKHRSRPGANVLGKLLTQVRKELMVSESVI</sequence>
<proteinExistence type="predicted"/>
<dbReference type="Gene3D" id="1.10.357.40">
    <property type="entry name" value="YbiA-like"/>
    <property type="match status" value="1"/>
</dbReference>
<dbReference type="CDD" id="cd15457">
    <property type="entry name" value="NADAR"/>
    <property type="match status" value="1"/>
</dbReference>
<gene>
    <name evidence="2" type="ORF">ONE63_006203</name>
</gene>
<accession>A0AAV7XTA8</accession>
<dbReference type="NCBIfam" id="TIGR02464">
    <property type="entry name" value="ribofla_fusion"/>
    <property type="match status" value="1"/>
</dbReference>
<evidence type="ECO:0000313" key="3">
    <source>
        <dbReference type="Proteomes" id="UP001075354"/>
    </source>
</evidence>
<evidence type="ECO:0000259" key="1">
    <source>
        <dbReference type="Pfam" id="PF08719"/>
    </source>
</evidence>
<dbReference type="Pfam" id="PF08719">
    <property type="entry name" value="NADAR"/>
    <property type="match status" value="1"/>
</dbReference>
<dbReference type="InterPro" id="IPR037238">
    <property type="entry name" value="YbiA-like_sf"/>
</dbReference>
<reference evidence="2" key="1">
    <citation type="submission" date="2022-12" db="EMBL/GenBank/DDBJ databases">
        <title>Chromosome-level genome assembly of the bean flower thrips Megalurothrips usitatus.</title>
        <authorList>
            <person name="Ma L."/>
            <person name="Liu Q."/>
            <person name="Li H."/>
            <person name="Cai W."/>
        </authorList>
    </citation>
    <scope>NUCLEOTIDE SEQUENCE</scope>
    <source>
        <strain evidence="2">Cailab_2022a</strain>
    </source>
</reference>
<comment type="caution">
    <text evidence="2">The sequence shown here is derived from an EMBL/GenBank/DDBJ whole genome shotgun (WGS) entry which is preliminary data.</text>
</comment>